<comment type="caution">
    <text evidence="1">The sequence shown here is derived from an EMBL/GenBank/DDBJ whole genome shotgun (WGS) entry which is preliminary data.</text>
</comment>
<organism evidence="1 2">
    <name type="scientific">Corchorus capsularis</name>
    <name type="common">Jute</name>
    <dbReference type="NCBI Taxonomy" id="210143"/>
    <lineage>
        <taxon>Eukaryota</taxon>
        <taxon>Viridiplantae</taxon>
        <taxon>Streptophyta</taxon>
        <taxon>Embryophyta</taxon>
        <taxon>Tracheophyta</taxon>
        <taxon>Spermatophyta</taxon>
        <taxon>Magnoliopsida</taxon>
        <taxon>eudicotyledons</taxon>
        <taxon>Gunneridae</taxon>
        <taxon>Pentapetalae</taxon>
        <taxon>rosids</taxon>
        <taxon>malvids</taxon>
        <taxon>Malvales</taxon>
        <taxon>Malvaceae</taxon>
        <taxon>Grewioideae</taxon>
        <taxon>Apeibeae</taxon>
        <taxon>Corchorus</taxon>
    </lineage>
</organism>
<reference evidence="1 2" key="1">
    <citation type="submission" date="2013-09" db="EMBL/GenBank/DDBJ databases">
        <title>Corchorus capsularis genome sequencing.</title>
        <authorList>
            <person name="Alam M."/>
            <person name="Haque M.S."/>
            <person name="Islam M.S."/>
            <person name="Emdad E.M."/>
            <person name="Islam M.M."/>
            <person name="Ahmed B."/>
            <person name="Halim A."/>
            <person name="Hossen Q.M.M."/>
            <person name="Hossain M.Z."/>
            <person name="Ahmed R."/>
            <person name="Khan M.M."/>
            <person name="Islam R."/>
            <person name="Rashid M.M."/>
            <person name="Khan S.A."/>
            <person name="Rahman M.S."/>
            <person name="Alam M."/>
        </authorList>
    </citation>
    <scope>NUCLEOTIDE SEQUENCE [LARGE SCALE GENOMIC DNA]</scope>
    <source>
        <strain evidence="2">cv. CVL-1</strain>
        <tissue evidence="1">Whole seedling</tissue>
    </source>
</reference>
<dbReference type="Gramene" id="OMO77443">
    <property type="protein sequence ID" value="OMO77443"/>
    <property type="gene ID" value="CCACVL1_15009"/>
</dbReference>
<proteinExistence type="predicted"/>
<keyword evidence="2" id="KW-1185">Reference proteome</keyword>
<accession>A0A1R3I4D3</accession>
<dbReference type="Proteomes" id="UP000188268">
    <property type="component" value="Unassembled WGS sequence"/>
</dbReference>
<gene>
    <name evidence="1" type="ORF">CCACVL1_15009</name>
</gene>
<name>A0A1R3I4D3_COCAP</name>
<sequence>MASNATLHLNLNATTEAYIPVLLAELPPRVLISRRE</sequence>
<protein>
    <submittedName>
        <fullName evidence="1">Uncharacterized protein</fullName>
    </submittedName>
</protein>
<dbReference type="EMBL" id="AWWV01010734">
    <property type="protein sequence ID" value="OMO77443.1"/>
    <property type="molecule type" value="Genomic_DNA"/>
</dbReference>
<evidence type="ECO:0000313" key="1">
    <source>
        <dbReference type="EMBL" id="OMO77443.1"/>
    </source>
</evidence>
<evidence type="ECO:0000313" key="2">
    <source>
        <dbReference type="Proteomes" id="UP000188268"/>
    </source>
</evidence>
<dbReference type="AlphaFoldDB" id="A0A1R3I4D3"/>